<dbReference type="Proteomes" id="UP001176940">
    <property type="component" value="Unassembled WGS sequence"/>
</dbReference>
<dbReference type="Gene3D" id="3.10.490.20">
    <property type="match status" value="1"/>
</dbReference>
<protein>
    <recommendedName>
        <fullName evidence="2">Dynein heavy chain C-terminal domain-containing protein</fullName>
    </recommendedName>
</protein>
<reference evidence="3" key="1">
    <citation type="submission" date="2023-07" db="EMBL/GenBank/DDBJ databases">
        <authorList>
            <person name="Stuckert A."/>
        </authorList>
    </citation>
    <scope>NUCLEOTIDE SEQUENCE</scope>
</reference>
<dbReference type="PANTHER" id="PTHR46961">
    <property type="entry name" value="DYNEIN HEAVY CHAIN 1, AXONEMAL-LIKE PROTEIN"/>
    <property type="match status" value="1"/>
</dbReference>
<evidence type="ECO:0000313" key="4">
    <source>
        <dbReference type="Proteomes" id="UP001176940"/>
    </source>
</evidence>
<evidence type="ECO:0000259" key="2">
    <source>
        <dbReference type="Pfam" id="PF18199"/>
    </source>
</evidence>
<accession>A0ABN9L320</accession>
<dbReference type="Gene3D" id="1.20.1270.280">
    <property type="match status" value="1"/>
</dbReference>
<dbReference type="InterPro" id="IPR026983">
    <property type="entry name" value="DHC"/>
</dbReference>
<name>A0ABN9L320_9NEOB</name>
<feature type="compositionally biased region" description="Basic and acidic residues" evidence="1">
    <location>
        <begin position="192"/>
        <end position="206"/>
    </location>
</feature>
<proteinExistence type="predicted"/>
<keyword evidence="4" id="KW-1185">Reference proteome</keyword>
<dbReference type="PANTHER" id="PTHR46961:SF16">
    <property type="entry name" value="DYNEIN AXONEMAL HEAVY CHAIN 17-RELATED"/>
    <property type="match status" value="1"/>
</dbReference>
<feature type="domain" description="Dynein heavy chain C-terminal" evidence="2">
    <location>
        <begin position="1"/>
        <end position="150"/>
    </location>
</feature>
<evidence type="ECO:0000256" key="1">
    <source>
        <dbReference type="SAM" id="MobiDB-lite"/>
    </source>
</evidence>
<organism evidence="3 4">
    <name type="scientific">Ranitomeya imitator</name>
    <name type="common">mimic poison frog</name>
    <dbReference type="NCBI Taxonomy" id="111125"/>
    <lineage>
        <taxon>Eukaryota</taxon>
        <taxon>Metazoa</taxon>
        <taxon>Chordata</taxon>
        <taxon>Craniata</taxon>
        <taxon>Vertebrata</taxon>
        <taxon>Euteleostomi</taxon>
        <taxon>Amphibia</taxon>
        <taxon>Batrachia</taxon>
        <taxon>Anura</taxon>
        <taxon>Neobatrachia</taxon>
        <taxon>Hyloidea</taxon>
        <taxon>Dendrobatidae</taxon>
        <taxon>Dendrobatinae</taxon>
        <taxon>Ranitomeya</taxon>
    </lineage>
</organism>
<evidence type="ECO:0000313" key="3">
    <source>
        <dbReference type="EMBL" id="CAJ0928426.1"/>
    </source>
</evidence>
<dbReference type="InterPro" id="IPR041228">
    <property type="entry name" value="Dynein_C"/>
</dbReference>
<dbReference type="EMBL" id="CAUEEQ010005136">
    <property type="protein sequence ID" value="CAJ0928426.1"/>
    <property type="molecule type" value="Genomic_DNA"/>
</dbReference>
<dbReference type="Pfam" id="PF18199">
    <property type="entry name" value="Dynein_C"/>
    <property type="match status" value="1"/>
</dbReference>
<gene>
    <name evidence="3" type="ORF">RIMI_LOCUS3427172</name>
</gene>
<dbReference type="InterPro" id="IPR043160">
    <property type="entry name" value="Dynein_C_barrel"/>
</dbReference>
<feature type="region of interest" description="Disordered" evidence="1">
    <location>
        <begin position="159"/>
        <end position="206"/>
    </location>
</feature>
<sequence length="275" mass="31603">MNMLTREIKRSLKELNLGLKGELTMTSDMENLQNAIFLDMVPDSWTKRAYPSMAGLAGWFVDLLSRIKELETWTGDFALPSAVWLAGFFNPQSFLTAIMQSMARKNEWPLDKMTLQCDVTKKNREDFSSPPREGAYVHGLFMEGARWDTQPVFEHVRERGARAQITRRQSTRSTEIQHKDNGSVDFSSVRDQGPDVSREDESRNETRWIKPSLHQMRSLENETLLAETPTSVMIRNEGVVETREGFLYRRTVPRKSQKVSSSGKGLLVVHQQFKD</sequence>
<comment type="caution">
    <text evidence="3">The sequence shown here is derived from an EMBL/GenBank/DDBJ whole genome shotgun (WGS) entry which is preliminary data.</text>
</comment>